<dbReference type="EMBL" id="AOMA01000070">
    <property type="protein sequence ID" value="EMA40888.1"/>
    <property type="molecule type" value="Genomic_DNA"/>
</dbReference>
<sequence>MERNQSTIDSIRRRLRVAFDVVLDVGERVLRERPTMEHVLLLSFLFVGLYMYRGAGEFAPAAQTFPRLMAGGTILLSVLLLARNYLRIAGPLVGAVLGVYLLYGGMTTYTGEGEFTAQLIGGFVLLAVALVFRERFGAAVESFVAESVQVMGDDGTPVDESTAEGDGPDAAGTDPTDPATDELESEPTPTAEEPKRGERVEHLEADESAETAASDVDTDVDQPDATDDETDSEAMYTYDIDDPRGPVVTALLCVGYMGLTFTIGMLYATPIFVAAWALWARMDAARGGALVVLSFAVAYAFYDLIQDDIAVGWLTGWELPPPDELLELLGLSAHAADALGIAVRAAVIVL</sequence>
<reference evidence="3 4" key="1">
    <citation type="journal article" date="2014" name="PLoS Genet.">
        <title>Phylogenetically driven sequencing of extremely halophilic archaea reveals strategies for static and dynamic osmo-response.</title>
        <authorList>
            <person name="Becker E.A."/>
            <person name="Seitzer P.M."/>
            <person name="Tritt A."/>
            <person name="Larsen D."/>
            <person name="Krusor M."/>
            <person name="Yao A.I."/>
            <person name="Wu D."/>
            <person name="Madern D."/>
            <person name="Eisen J.A."/>
            <person name="Darling A.E."/>
            <person name="Facciotti M.T."/>
        </authorList>
    </citation>
    <scope>NUCLEOTIDE SEQUENCE [LARGE SCALE GENOMIC DNA]</scope>
    <source>
        <strain evidence="3 4">JCM 10879</strain>
    </source>
</reference>
<name>M0M664_9EURY</name>
<evidence type="ECO:0000313" key="4">
    <source>
        <dbReference type="Proteomes" id="UP000011607"/>
    </source>
</evidence>
<feature type="compositionally biased region" description="Acidic residues" evidence="1">
    <location>
        <begin position="216"/>
        <end position="232"/>
    </location>
</feature>
<dbReference type="AlphaFoldDB" id="M0M664"/>
<feature type="transmembrane region" description="Helical" evidence="2">
    <location>
        <begin position="115"/>
        <end position="132"/>
    </location>
</feature>
<accession>M0M664</accession>
<evidence type="ECO:0000256" key="2">
    <source>
        <dbReference type="SAM" id="Phobius"/>
    </source>
</evidence>
<feature type="transmembrane region" description="Helical" evidence="2">
    <location>
        <begin position="64"/>
        <end position="82"/>
    </location>
</feature>
<organism evidence="3 4">
    <name type="scientific">Halobiforma nitratireducens JCM 10879</name>
    <dbReference type="NCBI Taxonomy" id="1227454"/>
    <lineage>
        <taxon>Archaea</taxon>
        <taxon>Methanobacteriati</taxon>
        <taxon>Methanobacteriota</taxon>
        <taxon>Stenosarchaea group</taxon>
        <taxon>Halobacteria</taxon>
        <taxon>Halobacteriales</taxon>
        <taxon>Natrialbaceae</taxon>
        <taxon>Halobiforma</taxon>
    </lineage>
</organism>
<feature type="transmembrane region" description="Helical" evidence="2">
    <location>
        <begin position="250"/>
        <end position="278"/>
    </location>
</feature>
<comment type="caution">
    <text evidence="3">The sequence shown here is derived from an EMBL/GenBank/DDBJ whole genome shotgun (WGS) entry which is preliminary data.</text>
</comment>
<dbReference type="OrthoDB" id="326396at2157"/>
<feature type="compositionally biased region" description="Basic and acidic residues" evidence="1">
    <location>
        <begin position="192"/>
        <end position="205"/>
    </location>
</feature>
<evidence type="ECO:0000256" key="1">
    <source>
        <dbReference type="SAM" id="MobiDB-lite"/>
    </source>
</evidence>
<protein>
    <submittedName>
        <fullName evidence="3">Uncharacterized protein</fullName>
    </submittedName>
</protein>
<dbReference type="eggNOG" id="arCOG13689">
    <property type="taxonomic scope" value="Archaea"/>
</dbReference>
<keyword evidence="2" id="KW-0472">Membrane</keyword>
<evidence type="ECO:0000313" key="3">
    <source>
        <dbReference type="EMBL" id="EMA40888.1"/>
    </source>
</evidence>
<dbReference type="PATRIC" id="fig|1227454.3.peg.1388"/>
<dbReference type="Proteomes" id="UP000011607">
    <property type="component" value="Unassembled WGS sequence"/>
</dbReference>
<dbReference type="STRING" id="1227454.C446_06915"/>
<feature type="transmembrane region" description="Helical" evidence="2">
    <location>
        <begin position="35"/>
        <end position="52"/>
    </location>
</feature>
<feature type="transmembrane region" description="Helical" evidence="2">
    <location>
        <begin position="89"/>
        <end position="109"/>
    </location>
</feature>
<feature type="transmembrane region" description="Helical" evidence="2">
    <location>
        <begin position="284"/>
        <end position="302"/>
    </location>
</feature>
<feature type="region of interest" description="Disordered" evidence="1">
    <location>
        <begin position="151"/>
        <end position="238"/>
    </location>
</feature>
<gene>
    <name evidence="3" type="ORF">C446_06915</name>
</gene>
<keyword evidence="2" id="KW-1133">Transmembrane helix</keyword>
<keyword evidence="2" id="KW-0812">Transmembrane</keyword>
<keyword evidence="4" id="KW-1185">Reference proteome</keyword>
<proteinExistence type="predicted"/>